<dbReference type="InterPro" id="IPR041628">
    <property type="entry name" value="ChlI/MoxR_AAA_lid"/>
</dbReference>
<reference evidence="3 4" key="1">
    <citation type="submission" date="2023-08" db="EMBL/GenBank/DDBJ databases">
        <title>Mesonia sp. MT50, isolated from deep-sea sediment of the Mariana Trench.</title>
        <authorList>
            <person name="Fu H."/>
        </authorList>
    </citation>
    <scope>NUCLEOTIDE SEQUENCE [LARGE SCALE GENOMIC DNA]</scope>
    <source>
        <strain evidence="3 4">MT50</strain>
    </source>
</reference>
<dbReference type="PIRSF" id="PIRSF002849">
    <property type="entry name" value="AAA_ATPase_chaperone_MoxR_prd"/>
    <property type="match status" value="1"/>
</dbReference>
<dbReference type="EMBL" id="JAVHUL010000022">
    <property type="protein sequence ID" value="MDQ7917743.1"/>
    <property type="molecule type" value="Genomic_DNA"/>
</dbReference>
<dbReference type="SUPFAM" id="SSF52540">
    <property type="entry name" value="P-loop containing nucleoside triphosphate hydrolases"/>
    <property type="match status" value="1"/>
</dbReference>
<dbReference type="RefSeq" id="WP_308864577.1">
    <property type="nucleotide sequence ID" value="NZ_JAVHUL010000022.1"/>
</dbReference>
<accession>A0ABU1A485</accession>
<dbReference type="InterPro" id="IPR011703">
    <property type="entry name" value="ATPase_AAA-3"/>
</dbReference>
<feature type="domain" description="ATPase AAA-3" evidence="1">
    <location>
        <begin position="63"/>
        <end position="193"/>
    </location>
</feature>
<sequence length="339" mass="38354">MENEETTSGNNQEQEQSIQFDNRLNLEELKQAVESLKAQLAKVIIGQEDFIELLIVGLLAEGHVLIEGVPGIAKTITAKLFAKSIKTNFSRIQFTPDLMPSDVLGTSILNSASSNFEFKPGPIFSNIVLIDEINRAPAKTQAALFEVMEERQVTMDGKEYKMDPPFMVLATQNPIEQEGTYALPEAQLDRFIFKIKVEYPSLEQEIEILKSHHQRKEKKPLDLIEAVLTPDLLNKFRSQVHEIVIEEKIMNYIAEIVSRTRNHSHLFLGASPRASIAIMNASKAYAAVYGRDFVIPEDVKKVLNPVLRHRIILSPEREMEGMTTENVVEMITKSIEIPR</sequence>
<name>A0ABU1A485_9FLAO</name>
<dbReference type="CDD" id="cd00009">
    <property type="entry name" value="AAA"/>
    <property type="match status" value="1"/>
</dbReference>
<dbReference type="Pfam" id="PF07726">
    <property type="entry name" value="AAA_3"/>
    <property type="match status" value="1"/>
</dbReference>
<dbReference type="Gene3D" id="1.10.8.80">
    <property type="entry name" value="Magnesium chelatase subunit I, C-Terminal domain"/>
    <property type="match status" value="1"/>
</dbReference>
<comment type="caution">
    <text evidence="3">The sequence shown here is derived from an EMBL/GenBank/DDBJ whole genome shotgun (WGS) entry which is preliminary data.</text>
</comment>
<dbReference type="Pfam" id="PF17863">
    <property type="entry name" value="AAA_lid_2"/>
    <property type="match status" value="1"/>
</dbReference>
<organism evidence="3 4">
    <name type="scientific">Mesonia profundi</name>
    <dbReference type="NCBI Taxonomy" id="3070998"/>
    <lineage>
        <taxon>Bacteria</taxon>
        <taxon>Pseudomonadati</taxon>
        <taxon>Bacteroidota</taxon>
        <taxon>Flavobacteriia</taxon>
        <taxon>Flavobacteriales</taxon>
        <taxon>Flavobacteriaceae</taxon>
        <taxon>Mesonia</taxon>
    </lineage>
</organism>
<dbReference type="Gene3D" id="3.40.50.300">
    <property type="entry name" value="P-loop containing nucleotide triphosphate hydrolases"/>
    <property type="match status" value="1"/>
</dbReference>
<dbReference type="PANTHER" id="PTHR42759:SF1">
    <property type="entry name" value="MAGNESIUM-CHELATASE SUBUNIT CHLD"/>
    <property type="match status" value="1"/>
</dbReference>
<dbReference type="Proteomes" id="UP001230915">
    <property type="component" value="Unassembled WGS sequence"/>
</dbReference>
<evidence type="ECO:0000313" key="4">
    <source>
        <dbReference type="Proteomes" id="UP001230915"/>
    </source>
</evidence>
<feature type="domain" description="ChlI/MoxR AAA lid" evidence="2">
    <location>
        <begin position="259"/>
        <end position="329"/>
    </location>
</feature>
<dbReference type="InterPro" id="IPR027417">
    <property type="entry name" value="P-loop_NTPase"/>
</dbReference>
<evidence type="ECO:0000259" key="2">
    <source>
        <dbReference type="Pfam" id="PF17863"/>
    </source>
</evidence>
<dbReference type="PANTHER" id="PTHR42759">
    <property type="entry name" value="MOXR FAMILY PROTEIN"/>
    <property type="match status" value="1"/>
</dbReference>
<dbReference type="InterPro" id="IPR050764">
    <property type="entry name" value="CbbQ/NirQ/NorQ/GpvN"/>
</dbReference>
<proteinExistence type="predicted"/>
<keyword evidence="4" id="KW-1185">Reference proteome</keyword>
<evidence type="ECO:0000313" key="3">
    <source>
        <dbReference type="EMBL" id="MDQ7917743.1"/>
    </source>
</evidence>
<protein>
    <submittedName>
        <fullName evidence="3">MoxR family ATPase</fullName>
    </submittedName>
</protein>
<evidence type="ECO:0000259" key="1">
    <source>
        <dbReference type="Pfam" id="PF07726"/>
    </source>
</evidence>
<gene>
    <name evidence="3" type="ORF">RBU60_09165</name>
</gene>